<gene>
    <name evidence="1" type="ORF">METZ01_LOCUS471434</name>
</gene>
<proteinExistence type="predicted"/>
<feature type="non-terminal residue" evidence="1">
    <location>
        <position position="1"/>
    </location>
</feature>
<evidence type="ECO:0000313" key="1">
    <source>
        <dbReference type="EMBL" id="SVE18580.1"/>
    </source>
</evidence>
<sequence length="157" mass="17879">VVGEFSRGPVPGYIWGRPVRKVFETMRTGYSLSTALHAPSLEEAYAAICGANGVPDKDASRLTYAVYIRRMGDNETSFWRRIDEVHEVDRVVRGKPCGRMLFRWRERNDSFEQVEEPRLLGVDAKLLRDRADRISEMVASDHASVEDIRSALTFTKS</sequence>
<dbReference type="Gene3D" id="3.40.50.300">
    <property type="entry name" value="P-loop containing nucleotide triphosphate hydrolases"/>
    <property type="match status" value="1"/>
</dbReference>
<protein>
    <submittedName>
        <fullName evidence="1">Uncharacterized protein</fullName>
    </submittedName>
</protein>
<organism evidence="1">
    <name type="scientific">marine metagenome</name>
    <dbReference type="NCBI Taxonomy" id="408172"/>
    <lineage>
        <taxon>unclassified sequences</taxon>
        <taxon>metagenomes</taxon>
        <taxon>ecological metagenomes</taxon>
    </lineage>
</organism>
<reference evidence="1" key="1">
    <citation type="submission" date="2018-05" db="EMBL/GenBank/DDBJ databases">
        <authorList>
            <person name="Lanie J.A."/>
            <person name="Ng W.-L."/>
            <person name="Kazmierczak K.M."/>
            <person name="Andrzejewski T.M."/>
            <person name="Davidsen T.M."/>
            <person name="Wayne K.J."/>
            <person name="Tettelin H."/>
            <person name="Glass J.I."/>
            <person name="Rusch D."/>
            <person name="Podicherti R."/>
            <person name="Tsui H.-C.T."/>
            <person name="Winkler M.E."/>
        </authorList>
    </citation>
    <scope>NUCLEOTIDE SEQUENCE</scope>
</reference>
<dbReference type="InterPro" id="IPR027417">
    <property type="entry name" value="P-loop_NTPase"/>
</dbReference>
<accession>A0A383BFL4</accession>
<name>A0A383BFL4_9ZZZZ</name>
<dbReference type="AlphaFoldDB" id="A0A383BFL4"/>
<dbReference type="EMBL" id="UINC01199924">
    <property type="protein sequence ID" value="SVE18580.1"/>
    <property type="molecule type" value="Genomic_DNA"/>
</dbReference>